<name>A0A0H4VKC9_9SPHN</name>
<gene>
    <name evidence="1" type="ORF">CP97_13000</name>
</gene>
<dbReference type="InterPro" id="IPR003738">
    <property type="entry name" value="SRAP"/>
</dbReference>
<keyword evidence="2" id="KW-1185">Reference proteome</keyword>
<dbReference type="GO" id="GO:0106300">
    <property type="term" value="P:protein-DNA covalent cross-linking repair"/>
    <property type="evidence" value="ECO:0007669"/>
    <property type="project" value="InterPro"/>
</dbReference>
<dbReference type="STRING" id="1648404.CP97_13000"/>
<dbReference type="Gene3D" id="3.90.1680.10">
    <property type="entry name" value="SOS response associated peptidase-like"/>
    <property type="match status" value="1"/>
</dbReference>
<reference evidence="2" key="2">
    <citation type="submission" date="2015-04" db="EMBL/GenBank/DDBJ databases">
        <title>The complete genome sequence of Erythrobacter sp. s21-N3.</title>
        <authorList>
            <person name="Zhuang L."/>
            <person name="Liu Y."/>
            <person name="Shao Z."/>
        </authorList>
    </citation>
    <scope>NUCLEOTIDE SEQUENCE [LARGE SCALE GENOMIC DNA]</scope>
    <source>
        <strain evidence="2">s21-N3</strain>
    </source>
</reference>
<protein>
    <recommendedName>
        <fullName evidence="3">DUF159 family protein</fullName>
    </recommendedName>
</protein>
<proteinExistence type="predicted"/>
<dbReference type="Proteomes" id="UP000059113">
    <property type="component" value="Chromosome"/>
</dbReference>
<sequence>MPDHAEWTQRRAGYRRLGAMTMLYNLDADAGAIGRTFGVEVGNDPWTGSYVAPASFAPVITAGREFIAGPGSSRQPWRMVPRLWGVPPPPSAHDATRAVLSVRNRQSPFWIGNLRNPEFRCLVPATSFMEWGPQPVSVGADGKRRQHWFTASDQPLFALAGVWMDSEVPGFALLTCAPNALVKRTGRDAMPVILPPHRGAWATWLHGGWDRAEALLEPYSSSLMRKVER</sequence>
<reference evidence="1 2" key="1">
    <citation type="journal article" date="2015" name="Int. J. Syst. Evol. Microbiol.">
        <title>Erythrobacter atlanticus sp. nov., a bacterium from ocean sediment able to degrade polycyclic aromatic hydrocarbons.</title>
        <authorList>
            <person name="Zhuang L."/>
            <person name="Liu Y."/>
            <person name="Wang L."/>
            <person name="Wang W."/>
            <person name="Shao Z."/>
        </authorList>
    </citation>
    <scope>NUCLEOTIDE SEQUENCE [LARGE SCALE GENOMIC DNA]</scope>
    <source>
        <strain evidence="2">s21-N3</strain>
    </source>
</reference>
<dbReference type="Pfam" id="PF02586">
    <property type="entry name" value="SRAP"/>
    <property type="match status" value="1"/>
</dbReference>
<dbReference type="InterPro" id="IPR036590">
    <property type="entry name" value="SRAP-like"/>
</dbReference>
<dbReference type="EMBL" id="CP011310">
    <property type="protein sequence ID" value="AKQ43454.2"/>
    <property type="molecule type" value="Genomic_DNA"/>
</dbReference>
<accession>A0A0H4VKC9</accession>
<dbReference type="SUPFAM" id="SSF143081">
    <property type="entry name" value="BB1717-like"/>
    <property type="match status" value="1"/>
</dbReference>
<dbReference type="KEGG" id="ery:CP97_13000"/>
<evidence type="ECO:0008006" key="3">
    <source>
        <dbReference type="Google" id="ProtNLM"/>
    </source>
</evidence>
<evidence type="ECO:0000313" key="1">
    <source>
        <dbReference type="EMBL" id="AKQ43454.2"/>
    </source>
</evidence>
<organism evidence="1 2">
    <name type="scientific">Aurantiacibacter atlanticus</name>
    <dbReference type="NCBI Taxonomy" id="1648404"/>
    <lineage>
        <taxon>Bacteria</taxon>
        <taxon>Pseudomonadati</taxon>
        <taxon>Pseudomonadota</taxon>
        <taxon>Alphaproteobacteria</taxon>
        <taxon>Sphingomonadales</taxon>
        <taxon>Erythrobacteraceae</taxon>
        <taxon>Aurantiacibacter</taxon>
    </lineage>
</organism>
<dbReference type="GO" id="GO:0003697">
    <property type="term" value="F:single-stranded DNA binding"/>
    <property type="evidence" value="ECO:0007669"/>
    <property type="project" value="InterPro"/>
</dbReference>
<dbReference type="AlphaFoldDB" id="A0A0H4VKC9"/>
<evidence type="ECO:0000313" key="2">
    <source>
        <dbReference type="Proteomes" id="UP000059113"/>
    </source>
</evidence>